<evidence type="ECO:0000313" key="14">
    <source>
        <dbReference type="EMBL" id="SFE43227.1"/>
    </source>
</evidence>
<dbReference type="InterPro" id="IPR005170">
    <property type="entry name" value="Transptr-assoc_dom"/>
</dbReference>
<feature type="transmembrane region" description="Helical" evidence="11">
    <location>
        <begin position="80"/>
        <end position="103"/>
    </location>
</feature>
<dbReference type="PROSITE" id="PS51371">
    <property type="entry name" value="CBS"/>
    <property type="match status" value="2"/>
</dbReference>
<dbReference type="NCBIfam" id="TIGR03520">
    <property type="entry name" value="GldE"/>
    <property type="match status" value="1"/>
</dbReference>
<dbReference type="GO" id="GO:0050660">
    <property type="term" value="F:flavin adenine dinucleotide binding"/>
    <property type="evidence" value="ECO:0007669"/>
    <property type="project" value="InterPro"/>
</dbReference>
<dbReference type="AlphaFoldDB" id="A0A1I2AHN5"/>
<dbReference type="EMBL" id="FONY01000001">
    <property type="protein sequence ID" value="SFE43227.1"/>
    <property type="molecule type" value="Genomic_DNA"/>
</dbReference>
<protein>
    <submittedName>
        <fullName evidence="14">Gliding motility-associated protein GldE</fullName>
    </submittedName>
</protein>
<evidence type="ECO:0000256" key="5">
    <source>
        <dbReference type="ARBA" id="ARBA00022737"/>
    </source>
</evidence>
<evidence type="ECO:0000256" key="3">
    <source>
        <dbReference type="ARBA" id="ARBA00022475"/>
    </source>
</evidence>
<keyword evidence="8 10" id="KW-0472">Membrane</keyword>
<dbReference type="RefSeq" id="WP_143090735.1">
    <property type="nucleotide sequence ID" value="NZ_FONY01000001.1"/>
</dbReference>
<evidence type="ECO:0000256" key="4">
    <source>
        <dbReference type="ARBA" id="ARBA00022692"/>
    </source>
</evidence>
<evidence type="ECO:0000256" key="8">
    <source>
        <dbReference type="ARBA" id="ARBA00023136"/>
    </source>
</evidence>
<gene>
    <name evidence="14" type="ORF">SAMN04488541_1001168</name>
</gene>
<organism evidence="14 15">
    <name type="scientific">Thermoflexibacter ruber</name>
    <dbReference type="NCBI Taxonomy" id="1003"/>
    <lineage>
        <taxon>Bacteria</taxon>
        <taxon>Pseudomonadati</taxon>
        <taxon>Bacteroidota</taxon>
        <taxon>Cytophagia</taxon>
        <taxon>Cytophagales</taxon>
        <taxon>Thermoflexibacteraceae</taxon>
        <taxon>Thermoflexibacter</taxon>
    </lineage>
</organism>
<dbReference type="Pfam" id="PF00571">
    <property type="entry name" value="CBS"/>
    <property type="match status" value="2"/>
</dbReference>
<dbReference type="PANTHER" id="PTHR22777">
    <property type="entry name" value="HEMOLYSIN-RELATED"/>
    <property type="match status" value="1"/>
</dbReference>
<keyword evidence="15" id="KW-1185">Reference proteome</keyword>
<proteinExistence type="inferred from homology"/>
<dbReference type="OrthoDB" id="9798188at2"/>
<dbReference type="Gene3D" id="3.30.465.10">
    <property type="match status" value="1"/>
</dbReference>
<dbReference type="InterPro" id="IPR036318">
    <property type="entry name" value="FAD-bd_PCMH-like_sf"/>
</dbReference>
<dbReference type="FunFam" id="3.10.580.10:FF:000002">
    <property type="entry name" value="Magnesium/cobalt efflux protein CorC"/>
    <property type="match status" value="1"/>
</dbReference>
<evidence type="ECO:0000259" key="13">
    <source>
        <dbReference type="PROSITE" id="PS51846"/>
    </source>
</evidence>
<dbReference type="CDD" id="cd04590">
    <property type="entry name" value="CBS_pair_CorC_HlyC_assoc"/>
    <property type="match status" value="1"/>
</dbReference>
<evidence type="ECO:0000256" key="7">
    <source>
        <dbReference type="ARBA" id="ARBA00023122"/>
    </source>
</evidence>
<name>A0A1I2AHN5_9BACT</name>
<dbReference type="SMART" id="SM01091">
    <property type="entry name" value="CorC_HlyC"/>
    <property type="match status" value="1"/>
</dbReference>
<evidence type="ECO:0000256" key="6">
    <source>
        <dbReference type="ARBA" id="ARBA00022989"/>
    </source>
</evidence>
<feature type="transmembrane region" description="Helical" evidence="11">
    <location>
        <begin position="115"/>
        <end position="136"/>
    </location>
</feature>
<feature type="domain" description="CBS" evidence="12">
    <location>
        <begin position="228"/>
        <end position="287"/>
    </location>
</feature>
<dbReference type="SUPFAM" id="SSF56176">
    <property type="entry name" value="FAD-binding/transporter-associated domain-like"/>
    <property type="match status" value="1"/>
</dbReference>
<keyword evidence="5" id="KW-0677">Repeat</keyword>
<feature type="domain" description="CNNM transmembrane" evidence="13">
    <location>
        <begin position="20"/>
        <end position="209"/>
    </location>
</feature>
<keyword evidence="6 10" id="KW-1133">Transmembrane helix</keyword>
<comment type="similarity">
    <text evidence="2">Belongs to the UPF0053 family.</text>
</comment>
<accession>A0A1I2AHN5</accession>
<evidence type="ECO:0000259" key="12">
    <source>
        <dbReference type="PROSITE" id="PS51371"/>
    </source>
</evidence>
<dbReference type="STRING" id="1003.SAMN04488541_1001168"/>
<feature type="domain" description="CBS" evidence="12">
    <location>
        <begin position="293"/>
        <end position="350"/>
    </location>
</feature>
<dbReference type="PROSITE" id="PS51846">
    <property type="entry name" value="CNNM"/>
    <property type="match status" value="1"/>
</dbReference>
<keyword evidence="4 10" id="KW-0812">Transmembrane</keyword>
<evidence type="ECO:0000313" key="15">
    <source>
        <dbReference type="Proteomes" id="UP000199513"/>
    </source>
</evidence>
<evidence type="ECO:0000256" key="9">
    <source>
        <dbReference type="PROSITE-ProRule" id="PRU00703"/>
    </source>
</evidence>
<dbReference type="Pfam" id="PF01595">
    <property type="entry name" value="CNNM"/>
    <property type="match status" value="1"/>
</dbReference>
<evidence type="ECO:0000256" key="2">
    <source>
        <dbReference type="ARBA" id="ARBA00006337"/>
    </source>
</evidence>
<dbReference type="Proteomes" id="UP000199513">
    <property type="component" value="Unassembled WGS sequence"/>
</dbReference>
<dbReference type="SUPFAM" id="SSF54631">
    <property type="entry name" value="CBS-domain pair"/>
    <property type="match status" value="1"/>
</dbReference>
<sequence length="445" mass="50458">MDDFHINILADLLTMSPSEMMVVLPIGIIVIILLLGASGFMSGSELSFFSLTPQQLLQCRNSENKAERNIANLLSNPNKLLATILIMNNLVNVSIATISNYLMLGVIDEHEGQGLEIFILTIIITVLIVFFGEVMPKVIAGQKAFIVARIAASPMNFLNKVLSPFSWILMQMGVLIEKIVKKKGYQVSVDELHEALEMTTNSEETTSEEKEILKGIVNFGTISAKQIMQARIDISAFDIEMNFHQLIEAINHTGYSRVPVYRENLDKIEGILYIKDVLPYIEENEDFDWRTLIRRDTYFIPQNKKIDDLMRDFQARRVHMAIVVDEYGGTRGLITLEDIIEEIIGDINDEFDTHDLAFNKVDSSNYTFDGKTSINDLCKILNVEPNYFNEVKGESESLAGLLLELSGRMPRVGEKKRYRKFIFTVIATDKKRIKTVKITLKDTKA</sequence>
<dbReference type="InterPro" id="IPR016169">
    <property type="entry name" value="FAD-bd_PCMH_sub2"/>
</dbReference>
<dbReference type="PANTHER" id="PTHR22777:SF32">
    <property type="entry name" value="UPF0053 INNER MEMBRANE PROTEIN YFJD"/>
    <property type="match status" value="1"/>
</dbReference>
<comment type="subcellular location">
    <subcellularLocation>
        <location evidence="1">Cell membrane</location>
        <topology evidence="1">Multi-pass membrane protein</topology>
    </subcellularLocation>
</comment>
<feature type="transmembrane region" description="Helical" evidence="11">
    <location>
        <begin position="20"/>
        <end position="41"/>
    </location>
</feature>
<dbReference type="Pfam" id="PF03471">
    <property type="entry name" value="CorC_HlyC"/>
    <property type="match status" value="1"/>
</dbReference>
<dbReference type="InterPro" id="IPR044751">
    <property type="entry name" value="Ion_transp-like_CBS"/>
</dbReference>
<keyword evidence="7 9" id="KW-0129">CBS domain</keyword>
<dbReference type="InterPro" id="IPR000644">
    <property type="entry name" value="CBS_dom"/>
</dbReference>
<dbReference type="InterPro" id="IPR019862">
    <property type="entry name" value="Motility-assoc_prot_GldE"/>
</dbReference>
<dbReference type="InterPro" id="IPR002550">
    <property type="entry name" value="CNNM"/>
</dbReference>
<keyword evidence="3" id="KW-1003">Cell membrane</keyword>
<evidence type="ECO:0000256" key="11">
    <source>
        <dbReference type="SAM" id="Phobius"/>
    </source>
</evidence>
<dbReference type="Gene3D" id="3.10.580.10">
    <property type="entry name" value="CBS-domain"/>
    <property type="match status" value="1"/>
</dbReference>
<reference evidence="14 15" key="1">
    <citation type="submission" date="2016-10" db="EMBL/GenBank/DDBJ databases">
        <authorList>
            <person name="de Groot N.N."/>
        </authorList>
    </citation>
    <scope>NUCLEOTIDE SEQUENCE [LARGE SCALE GENOMIC DNA]</scope>
    <source>
        <strain>GEY</strain>
        <strain evidence="15">DSM 9560</strain>
    </source>
</reference>
<dbReference type="GO" id="GO:0005886">
    <property type="term" value="C:plasma membrane"/>
    <property type="evidence" value="ECO:0007669"/>
    <property type="project" value="UniProtKB-SubCell"/>
</dbReference>
<evidence type="ECO:0000256" key="1">
    <source>
        <dbReference type="ARBA" id="ARBA00004651"/>
    </source>
</evidence>
<evidence type="ECO:0000256" key="10">
    <source>
        <dbReference type="PROSITE-ProRule" id="PRU01193"/>
    </source>
</evidence>
<dbReference type="InterPro" id="IPR046342">
    <property type="entry name" value="CBS_dom_sf"/>
</dbReference>